<keyword evidence="3" id="KW-1185">Reference proteome</keyword>
<dbReference type="EMBL" id="LGRB01000019">
    <property type="protein sequence ID" value="OCT45749.1"/>
    <property type="molecule type" value="Genomic_DNA"/>
</dbReference>
<protein>
    <submittedName>
        <fullName evidence="2">Uncharacterized protein</fullName>
    </submittedName>
</protein>
<feature type="compositionally biased region" description="Polar residues" evidence="1">
    <location>
        <begin position="60"/>
        <end position="73"/>
    </location>
</feature>
<gene>
    <name evidence="2" type="ORF">CLCR_01697</name>
</gene>
<feature type="compositionally biased region" description="Basic and acidic residues" evidence="1">
    <location>
        <begin position="8"/>
        <end position="22"/>
    </location>
</feature>
<comment type="caution">
    <text evidence="2">The sequence shown here is derived from an EMBL/GenBank/DDBJ whole genome shotgun (WGS) entry which is preliminary data.</text>
</comment>
<evidence type="ECO:0000313" key="2">
    <source>
        <dbReference type="EMBL" id="OCT45749.1"/>
    </source>
</evidence>
<evidence type="ECO:0000313" key="3">
    <source>
        <dbReference type="Proteomes" id="UP000094526"/>
    </source>
</evidence>
<organism evidence="2 3">
    <name type="scientific">Cladophialophora carrionii</name>
    <dbReference type="NCBI Taxonomy" id="86049"/>
    <lineage>
        <taxon>Eukaryota</taxon>
        <taxon>Fungi</taxon>
        <taxon>Dikarya</taxon>
        <taxon>Ascomycota</taxon>
        <taxon>Pezizomycotina</taxon>
        <taxon>Eurotiomycetes</taxon>
        <taxon>Chaetothyriomycetidae</taxon>
        <taxon>Chaetothyriales</taxon>
        <taxon>Herpotrichiellaceae</taxon>
        <taxon>Cladophialophora</taxon>
    </lineage>
</organism>
<dbReference type="Proteomes" id="UP000094526">
    <property type="component" value="Unassembled WGS sequence"/>
</dbReference>
<feature type="region of interest" description="Disordered" evidence="1">
    <location>
        <begin position="46"/>
        <end position="73"/>
    </location>
</feature>
<evidence type="ECO:0000256" key="1">
    <source>
        <dbReference type="SAM" id="MobiDB-lite"/>
    </source>
</evidence>
<proteinExistence type="predicted"/>
<dbReference type="AlphaFoldDB" id="A0A1C1CBA5"/>
<dbReference type="VEuPathDB" id="FungiDB:CLCR_01697"/>
<feature type="region of interest" description="Disordered" evidence="1">
    <location>
        <begin position="1"/>
        <end position="22"/>
    </location>
</feature>
<sequence length="93" mass="11178">MARRKRRMREEREQRMTGPGKGRDWWQKEAYVLLERGPLLQMARLGRERTNHSGRVSRPEFSNSRTKWNKQTPSLKGCFNWDMDVSSRPDQRS</sequence>
<reference evidence="3" key="1">
    <citation type="submission" date="2015-07" db="EMBL/GenBank/DDBJ databases">
        <authorList>
            <person name="Teixeira M.M."/>
            <person name="Souza R.C."/>
            <person name="Almeida L.G."/>
            <person name="Vicente V.A."/>
            <person name="de Hoog S."/>
            <person name="Bocca A.L."/>
            <person name="de Almeida S.R."/>
            <person name="Vasconcelos A.T."/>
            <person name="Felipe M.S."/>
        </authorList>
    </citation>
    <scope>NUCLEOTIDE SEQUENCE [LARGE SCALE GENOMIC DNA]</scope>
    <source>
        <strain evidence="3">KSF</strain>
    </source>
</reference>
<name>A0A1C1CBA5_9EURO</name>
<accession>A0A1C1CBA5</accession>